<gene>
    <name evidence="5" type="ORF">B8W66_18435</name>
</gene>
<dbReference type="SUPFAM" id="SSF46785">
    <property type="entry name" value="Winged helix' DNA-binding domain"/>
    <property type="match status" value="1"/>
</dbReference>
<evidence type="ECO:0000259" key="4">
    <source>
        <dbReference type="PROSITE" id="PS50995"/>
    </source>
</evidence>
<organism evidence="5 6">
    <name type="scientific">Mycobacterium decipiens</name>
    <dbReference type="NCBI Taxonomy" id="1430326"/>
    <lineage>
        <taxon>Bacteria</taxon>
        <taxon>Bacillati</taxon>
        <taxon>Actinomycetota</taxon>
        <taxon>Actinomycetes</taxon>
        <taxon>Mycobacteriales</taxon>
        <taxon>Mycobacteriaceae</taxon>
        <taxon>Mycobacterium</taxon>
    </lineage>
</organism>
<dbReference type="InterPro" id="IPR039422">
    <property type="entry name" value="MarR/SlyA-like"/>
</dbReference>
<dbReference type="SMART" id="SM00347">
    <property type="entry name" value="HTH_MARR"/>
    <property type="match status" value="1"/>
</dbReference>
<dbReference type="OrthoDB" id="4826718at2"/>
<dbReference type="GO" id="GO:0006950">
    <property type="term" value="P:response to stress"/>
    <property type="evidence" value="ECO:0007669"/>
    <property type="project" value="TreeGrafter"/>
</dbReference>
<dbReference type="InterPro" id="IPR036390">
    <property type="entry name" value="WH_DNA-bd_sf"/>
</dbReference>
<dbReference type="AlphaFoldDB" id="A0A1X2LR56"/>
<evidence type="ECO:0000256" key="1">
    <source>
        <dbReference type="ARBA" id="ARBA00023015"/>
    </source>
</evidence>
<evidence type="ECO:0000313" key="5">
    <source>
        <dbReference type="EMBL" id="OSC38980.1"/>
    </source>
</evidence>
<reference evidence="5 6" key="1">
    <citation type="submission" date="2017-04" db="EMBL/GenBank/DDBJ databases">
        <title>The new phylogeny of genus Mycobacterium.</title>
        <authorList>
            <person name="Tortoli E."/>
            <person name="Trovato A."/>
            <person name="Cirillo D.M."/>
        </authorList>
    </citation>
    <scope>NUCLEOTIDE SEQUENCE [LARGE SCALE GENOMIC DNA]</scope>
    <source>
        <strain evidence="5 6">TBL 1200985</strain>
    </source>
</reference>
<evidence type="ECO:0000313" key="6">
    <source>
        <dbReference type="Proteomes" id="UP000193247"/>
    </source>
</evidence>
<dbReference type="InterPro" id="IPR036388">
    <property type="entry name" value="WH-like_DNA-bd_sf"/>
</dbReference>
<dbReference type="PROSITE" id="PS50995">
    <property type="entry name" value="HTH_MARR_2"/>
    <property type="match status" value="1"/>
</dbReference>
<evidence type="ECO:0000256" key="3">
    <source>
        <dbReference type="ARBA" id="ARBA00023163"/>
    </source>
</evidence>
<feature type="domain" description="HTH marR-type" evidence="4">
    <location>
        <begin position="14"/>
        <end position="146"/>
    </location>
</feature>
<dbReference type="STRING" id="1430326.B8W66_18435"/>
<proteinExistence type="predicted"/>
<dbReference type="GO" id="GO:0003700">
    <property type="term" value="F:DNA-binding transcription factor activity"/>
    <property type="evidence" value="ECO:0007669"/>
    <property type="project" value="InterPro"/>
</dbReference>
<keyword evidence="3" id="KW-0804">Transcription</keyword>
<evidence type="ECO:0000256" key="2">
    <source>
        <dbReference type="ARBA" id="ARBA00023125"/>
    </source>
</evidence>
<dbReference type="GO" id="GO:0003677">
    <property type="term" value="F:DNA binding"/>
    <property type="evidence" value="ECO:0007669"/>
    <property type="project" value="UniProtKB-KW"/>
</dbReference>
<dbReference type="PROSITE" id="PS01117">
    <property type="entry name" value="HTH_MARR_1"/>
    <property type="match status" value="1"/>
</dbReference>
<dbReference type="PANTHER" id="PTHR33164">
    <property type="entry name" value="TRANSCRIPTIONAL REGULATOR, MARR FAMILY"/>
    <property type="match status" value="1"/>
</dbReference>
<dbReference type="Proteomes" id="UP000193247">
    <property type="component" value="Unassembled WGS sequence"/>
</dbReference>
<dbReference type="PRINTS" id="PR00598">
    <property type="entry name" value="HTHMARR"/>
</dbReference>
<keyword evidence="6" id="KW-1185">Reference proteome</keyword>
<sequence>MLMAGDHELDAPPWRRVDGTLMATARGVRKAYDHVLADVGLTLPEASLLAYLDEIEPQSQTQLARRLGSGRAVMGDRIDTLEARGAVSRQPDPNDRRVWLVHITDTGQQLVATINELDRVLREQLRAGLSREDRHRLAAILIQIQQNLVAIAAANGTDMEDQ</sequence>
<dbReference type="PANTHER" id="PTHR33164:SF43">
    <property type="entry name" value="HTH-TYPE TRANSCRIPTIONAL REPRESSOR YETL"/>
    <property type="match status" value="1"/>
</dbReference>
<name>A0A1X2LR56_9MYCO</name>
<accession>A0A1X2LR56</accession>
<protein>
    <recommendedName>
        <fullName evidence="4">HTH marR-type domain-containing protein</fullName>
    </recommendedName>
</protein>
<dbReference type="EMBL" id="NCXP01000029">
    <property type="protein sequence ID" value="OSC38980.1"/>
    <property type="molecule type" value="Genomic_DNA"/>
</dbReference>
<dbReference type="Gene3D" id="1.10.10.10">
    <property type="entry name" value="Winged helix-like DNA-binding domain superfamily/Winged helix DNA-binding domain"/>
    <property type="match status" value="1"/>
</dbReference>
<keyword evidence="2" id="KW-0238">DNA-binding</keyword>
<dbReference type="InterPro" id="IPR000835">
    <property type="entry name" value="HTH_MarR-typ"/>
</dbReference>
<dbReference type="Pfam" id="PF01047">
    <property type="entry name" value="MarR"/>
    <property type="match status" value="1"/>
</dbReference>
<keyword evidence="1" id="KW-0805">Transcription regulation</keyword>
<comment type="caution">
    <text evidence="5">The sequence shown here is derived from an EMBL/GenBank/DDBJ whole genome shotgun (WGS) entry which is preliminary data.</text>
</comment>
<dbReference type="InterPro" id="IPR023187">
    <property type="entry name" value="Tscrpt_reg_MarR-type_CS"/>
</dbReference>